<protein>
    <submittedName>
        <fullName evidence="2">Uncharacterized protein</fullName>
    </submittedName>
</protein>
<feature type="region of interest" description="Disordered" evidence="1">
    <location>
        <begin position="435"/>
        <end position="506"/>
    </location>
</feature>
<organism evidence="2 3">
    <name type="scientific">Clonostachys byssicola</name>
    <dbReference type="NCBI Taxonomy" id="160290"/>
    <lineage>
        <taxon>Eukaryota</taxon>
        <taxon>Fungi</taxon>
        <taxon>Dikarya</taxon>
        <taxon>Ascomycota</taxon>
        <taxon>Pezizomycotina</taxon>
        <taxon>Sordariomycetes</taxon>
        <taxon>Hypocreomycetidae</taxon>
        <taxon>Hypocreales</taxon>
        <taxon>Bionectriaceae</taxon>
        <taxon>Clonostachys</taxon>
    </lineage>
</organism>
<feature type="compositionally biased region" description="Basic and acidic residues" evidence="1">
    <location>
        <begin position="488"/>
        <end position="500"/>
    </location>
</feature>
<evidence type="ECO:0000313" key="3">
    <source>
        <dbReference type="Proteomes" id="UP000754883"/>
    </source>
</evidence>
<dbReference type="EMBL" id="CABFNO020001523">
    <property type="protein sequence ID" value="CAG9993509.1"/>
    <property type="molecule type" value="Genomic_DNA"/>
</dbReference>
<feature type="compositionally biased region" description="Low complexity" evidence="1">
    <location>
        <begin position="464"/>
        <end position="487"/>
    </location>
</feature>
<dbReference type="AlphaFoldDB" id="A0A9N9Y6N1"/>
<feature type="compositionally biased region" description="Polar residues" evidence="1">
    <location>
        <begin position="437"/>
        <end position="446"/>
    </location>
</feature>
<gene>
    <name evidence="2" type="ORF">CBYS24578_00004278</name>
</gene>
<name>A0A9N9Y6N1_9HYPO</name>
<proteinExistence type="predicted"/>
<dbReference type="OrthoDB" id="4841107at2759"/>
<dbReference type="Proteomes" id="UP000754883">
    <property type="component" value="Unassembled WGS sequence"/>
</dbReference>
<sequence length="545" mass="59867">MSLDANIDEELPDYTPSFRIANPVIYFHHIVNPDEATLTVEVLGPNLGFTFGHKRVKEIASRAHINNILTNKTTGFLTLVGSQQRMILAWSESGHGCGKMGDILDTPSGGHEGAALPNVIWTRRGIHLAKLLGLAFASPFDNPGARNMTLQERLARRGVYQGGHVEVKLATYAIFAMLEFFGITDDLNNVTRRHLEQLKTASCTDRSRPRFEIYFSRKNCARCGLFAQALEEITGISMKLCWKERLAQKEYPKRKKRPYPPFQRRDVVTEPEAIAGDEQMVIDVDQDLDIEIDDDGCVEEDEDEIMTVDLTLDPSAIDLTGGDDCEPMPTVDLTSDPAVATPEPPADNNDNRVDDYVSGLAYCVGQFGEAATPARTAIVDLARLMKAHRGARATGSVRKPLPATEVTEEPEFLLGQPVSSIERILGSRPVRAPLSTPVLSRTSAQPISPPLTPQSPGMPLSQAPSEDGSSSNESIPSSLSLQTPPSSQEKDWRTGHRDAVIETPTRAPRGALPYSITYYSKADENTVIQEDEEMTTGWLDAPSPF</sequence>
<evidence type="ECO:0000313" key="2">
    <source>
        <dbReference type="EMBL" id="CAG9993509.1"/>
    </source>
</evidence>
<evidence type="ECO:0000256" key="1">
    <source>
        <dbReference type="SAM" id="MobiDB-lite"/>
    </source>
</evidence>
<comment type="caution">
    <text evidence="2">The sequence shown here is derived from an EMBL/GenBank/DDBJ whole genome shotgun (WGS) entry which is preliminary data.</text>
</comment>
<reference evidence="2" key="1">
    <citation type="submission" date="2021-10" db="EMBL/GenBank/DDBJ databases">
        <authorList>
            <person name="Piombo E."/>
        </authorList>
    </citation>
    <scope>NUCLEOTIDE SEQUENCE</scope>
</reference>
<accession>A0A9N9Y6N1</accession>
<keyword evidence="3" id="KW-1185">Reference proteome</keyword>